<organism evidence="3 4">
    <name type="scientific">Caulifigura coniformis</name>
    <dbReference type="NCBI Taxonomy" id="2527983"/>
    <lineage>
        <taxon>Bacteria</taxon>
        <taxon>Pseudomonadati</taxon>
        <taxon>Planctomycetota</taxon>
        <taxon>Planctomycetia</taxon>
        <taxon>Planctomycetales</taxon>
        <taxon>Planctomycetaceae</taxon>
        <taxon>Caulifigura</taxon>
    </lineage>
</organism>
<feature type="region of interest" description="Disordered" evidence="1">
    <location>
        <begin position="221"/>
        <end position="263"/>
    </location>
</feature>
<evidence type="ECO:0000256" key="2">
    <source>
        <dbReference type="SAM" id="SignalP"/>
    </source>
</evidence>
<protein>
    <submittedName>
        <fullName evidence="3">Uncharacterized protein</fullName>
    </submittedName>
</protein>
<keyword evidence="2" id="KW-0732">Signal</keyword>
<dbReference type="EMBL" id="CP036271">
    <property type="protein sequence ID" value="QDT57029.1"/>
    <property type="molecule type" value="Genomic_DNA"/>
</dbReference>
<dbReference type="AlphaFoldDB" id="A0A517SLM7"/>
<gene>
    <name evidence="3" type="ORF">Pan44_50940</name>
</gene>
<keyword evidence="4" id="KW-1185">Reference proteome</keyword>
<reference evidence="3 4" key="1">
    <citation type="submission" date="2019-02" db="EMBL/GenBank/DDBJ databases">
        <title>Deep-cultivation of Planctomycetes and their phenomic and genomic characterization uncovers novel biology.</title>
        <authorList>
            <person name="Wiegand S."/>
            <person name="Jogler M."/>
            <person name="Boedeker C."/>
            <person name="Pinto D."/>
            <person name="Vollmers J."/>
            <person name="Rivas-Marin E."/>
            <person name="Kohn T."/>
            <person name="Peeters S.H."/>
            <person name="Heuer A."/>
            <person name="Rast P."/>
            <person name="Oberbeckmann S."/>
            <person name="Bunk B."/>
            <person name="Jeske O."/>
            <person name="Meyerdierks A."/>
            <person name="Storesund J.E."/>
            <person name="Kallscheuer N."/>
            <person name="Luecker S."/>
            <person name="Lage O.M."/>
            <person name="Pohl T."/>
            <person name="Merkel B.J."/>
            <person name="Hornburger P."/>
            <person name="Mueller R.-W."/>
            <person name="Bruemmer F."/>
            <person name="Labrenz M."/>
            <person name="Spormann A.M."/>
            <person name="Op den Camp H."/>
            <person name="Overmann J."/>
            <person name="Amann R."/>
            <person name="Jetten M.S.M."/>
            <person name="Mascher T."/>
            <person name="Medema M.H."/>
            <person name="Devos D.P."/>
            <person name="Kaster A.-K."/>
            <person name="Ovreas L."/>
            <person name="Rohde M."/>
            <person name="Galperin M.Y."/>
            <person name="Jogler C."/>
        </authorList>
    </citation>
    <scope>NUCLEOTIDE SEQUENCE [LARGE SCALE GENOMIC DNA]</scope>
    <source>
        <strain evidence="3 4">Pan44</strain>
    </source>
</reference>
<dbReference type="RefSeq" id="WP_145034424.1">
    <property type="nucleotide sequence ID" value="NZ_CP036271.1"/>
</dbReference>
<name>A0A517SLM7_9PLAN</name>
<accession>A0A517SLM7</accession>
<dbReference type="Proteomes" id="UP000315700">
    <property type="component" value="Chromosome"/>
</dbReference>
<dbReference type="KEGG" id="ccos:Pan44_50940"/>
<evidence type="ECO:0000256" key="1">
    <source>
        <dbReference type="SAM" id="MobiDB-lite"/>
    </source>
</evidence>
<proteinExistence type="predicted"/>
<feature type="chain" id="PRO_5022228872" evidence="2">
    <location>
        <begin position="20"/>
        <end position="263"/>
    </location>
</feature>
<sequence length="263" mass="28219" precursor="true">MLKTSAVAFCLLVISVPVAAQHHHHGGHGHGHTAIHSGSHWGHSNWSHVAPSHQHYGNGHHGTYYTTGHTHFYTPTVVAYSTTANYAAPPVQAPVQMAFGSFAHTDDLAGRLGADLNNFCLDLHYNYQNNPGYRETYREAYGLLQVAKQLHQQQHAGDRASIVSQVSSIDQQFHHIQEDVSKFNRQPLRQIAMGGVVTKGESIEALIHHLAYDVGVEPHAPEQAPAPLGAGTEVAPPPSDGFGAPAPGLLNAPVSTPPPATLP</sequence>
<dbReference type="InParanoid" id="A0A517SLM7"/>
<evidence type="ECO:0000313" key="4">
    <source>
        <dbReference type="Proteomes" id="UP000315700"/>
    </source>
</evidence>
<feature type="signal peptide" evidence="2">
    <location>
        <begin position="1"/>
        <end position="19"/>
    </location>
</feature>
<dbReference type="OrthoDB" id="267854at2"/>
<evidence type="ECO:0000313" key="3">
    <source>
        <dbReference type="EMBL" id="QDT57029.1"/>
    </source>
</evidence>